<comment type="caution">
    <text evidence="1">The sequence shown here is derived from an EMBL/GenBank/DDBJ whole genome shotgun (WGS) entry which is preliminary data.</text>
</comment>
<proteinExistence type="predicted"/>
<evidence type="ECO:0000313" key="2">
    <source>
        <dbReference type="Proteomes" id="UP000789702"/>
    </source>
</evidence>
<reference evidence="1" key="1">
    <citation type="submission" date="2021-06" db="EMBL/GenBank/DDBJ databases">
        <authorList>
            <person name="Kallberg Y."/>
            <person name="Tangrot J."/>
            <person name="Rosling A."/>
        </authorList>
    </citation>
    <scope>NUCLEOTIDE SEQUENCE</scope>
    <source>
        <strain evidence="1">IL203A</strain>
    </source>
</reference>
<dbReference type="Proteomes" id="UP000789702">
    <property type="component" value="Unassembled WGS sequence"/>
</dbReference>
<protein>
    <submittedName>
        <fullName evidence="1">639_t:CDS:1</fullName>
    </submittedName>
</protein>
<sequence length="112" mass="12729">ISQSSKNKVQKFIAEVFKNSSSSIINSNVDNDMIPTTLNETESQCSNNSFIFLYEKLCNAIILTNYKTQEAILCYCNFGKTLIQRCNELVSEKQVDLEYNAVSRILNKEVCV</sequence>
<keyword evidence="2" id="KW-1185">Reference proteome</keyword>
<gene>
    <name evidence="1" type="ORF">DHETER_LOCUS8851</name>
</gene>
<accession>A0ACA9NDE3</accession>
<organism evidence="1 2">
    <name type="scientific">Dentiscutata heterogama</name>
    <dbReference type="NCBI Taxonomy" id="1316150"/>
    <lineage>
        <taxon>Eukaryota</taxon>
        <taxon>Fungi</taxon>
        <taxon>Fungi incertae sedis</taxon>
        <taxon>Mucoromycota</taxon>
        <taxon>Glomeromycotina</taxon>
        <taxon>Glomeromycetes</taxon>
        <taxon>Diversisporales</taxon>
        <taxon>Gigasporaceae</taxon>
        <taxon>Dentiscutata</taxon>
    </lineage>
</organism>
<name>A0ACA9NDE3_9GLOM</name>
<dbReference type="EMBL" id="CAJVPU010014588">
    <property type="protein sequence ID" value="CAG8641174.1"/>
    <property type="molecule type" value="Genomic_DNA"/>
</dbReference>
<feature type="non-terminal residue" evidence="1">
    <location>
        <position position="1"/>
    </location>
</feature>
<evidence type="ECO:0000313" key="1">
    <source>
        <dbReference type="EMBL" id="CAG8641174.1"/>
    </source>
</evidence>